<dbReference type="STRING" id="930131.SAMN05216389_10747"/>
<dbReference type="EMBL" id="FOHE01000007">
    <property type="protein sequence ID" value="SET22415.1"/>
    <property type="molecule type" value="Genomic_DNA"/>
</dbReference>
<organism evidence="1 2">
    <name type="scientific">Oceanobacillus limi</name>
    <dbReference type="NCBI Taxonomy" id="930131"/>
    <lineage>
        <taxon>Bacteria</taxon>
        <taxon>Bacillati</taxon>
        <taxon>Bacillota</taxon>
        <taxon>Bacilli</taxon>
        <taxon>Bacillales</taxon>
        <taxon>Bacillaceae</taxon>
        <taxon>Oceanobacillus</taxon>
    </lineage>
</organism>
<sequence length="86" mass="10194">MKWSEVRNTFPNQIVLVEALETSLDHNVRTVNEMAVVSEFHDNMEAWQEYKKIHKQNPEKELYIFHTSKDNAEVIEQFFAGIRGRT</sequence>
<dbReference type="OrthoDB" id="5770817at2"/>
<dbReference type="Proteomes" id="UP000198618">
    <property type="component" value="Unassembled WGS sequence"/>
</dbReference>
<reference evidence="1 2" key="1">
    <citation type="submission" date="2016-10" db="EMBL/GenBank/DDBJ databases">
        <authorList>
            <person name="de Groot N.N."/>
        </authorList>
    </citation>
    <scope>NUCLEOTIDE SEQUENCE [LARGE SCALE GENOMIC DNA]</scope>
    <source>
        <strain evidence="1 2">IBRC-M 10780</strain>
    </source>
</reference>
<protein>
    <submittedName>
        <fullName evidence="1">Uncharacterized protein</fullName>
    </submittedName>
</protein>
<dbReference type="RefSeq" id="WP_090869103.1">
    <property type="nucleotide sequence ID" value="NZ_FOHE01000007.1"/>
</dbReference>
<proteinExistence type="predicted"/>
<accession>A0A1I0CRV9</accession>
<gene>
    <name evidence="1" type="ORF">SAMN05216389_10747</name>
</gene>
<evidence type="ECO:0000313" key="2">
    <source>
        <dbReference type="Proteomes" id="UP000198618"/>
    </source>
</evidence>
<keyword evidence="2" id="KW-1185">Reference proteome</keyword>
<name>A0A1I0CRV9_9BACI</name>
<evidence type="ECO:0000313" key="1">
    <source>
        <dbReference type="EMBL" id="SET22415.1"/>
    </source>
</evidence>
<dbReference type="AlphaFoldDB" id="A0A1I0CRV9"/>